<reference evidence="2 3" key="1">
    <citation type="journal article" date="2017" name="Genome Announc.">
        <title>Complete Genome Sequences of Two Acetylene-Fermenting Pelobacter acetylenicus Strains.</title>
        <authorList>
            <person name="Sutton J.M."/>
            <person name="Baesman S.M."/>
            <person name="Fierst J.L."/>
            <person name="Poret-Peterson A.T."/>
            <person name="Oremland R.S."/>
            <person name="Dunlap D.S."/>
            <person name="Akob D.M."/>
        </authorList>
    </citation>
    <scope>NUCLEOTIDE SEQUENCE [LARGE SCALE GENOMIC DNA]</scope>
    <source>
        <strain evidence="2 3">SFB93</strain>
    </source>
</reference>
<keyword evidence="1" id="KW-0732">Signal</keyword>
<evidence type="ECO:0000313" key="2">
    <source>
        <dbReference type="EMBL" id="APG28175.1"/>
    </source>
</evidence>
<name>A0A1L3GQJ5_9BACT</name>
<dbReference type="AlphaFoldDB" id="A0A1L3GQJ5"/>
<organism evidence="2 3">
    <name type="scientific">Syntrophotalea acetylenivorans</name>
    <dbReference type="NCBI Taxonomy" id="1842532"/>
    <lineage>
        <taxon>Bacteria</taxon>
        <taxon>Pseudomonadati</taxon>
        <taxon>Thermodesulfobacteriota</taxon>
        <taxon>Desulfuromonadia</taxon>
        <taxon>Desulfuromonadales</taxon>
        <taxon>Syntrophotaleaceae</taxon>
        <taxon>Syntrophotalea</taxon>
    </lineage>
</organism>
<evidence type="ECO:0000256" key="1">
    <source>
        <dbReference type="SAM" id="SignalP"/>
    </source>
</evidence>
<sequence length="165" mass="17600">MKKWLLTLLFCLISTGAFAASNSFQASITPDLAIHPRGTRIGGVSLGIWSENPQDALTLGIVNGSTGTSSGLSLGFLANYAQNYKGLQLAFLANYASGTATGVQGAAFNYATKLHGLQLGFINFADTCDKGVQIGILNIMNQTKGWFTDLPNEVAPGMVFINWRY</sequence>
<keyword evidence="3" id="KW-1185">Reference proteome</keyword>
<evidence type="ECO:0000313" key="3">
    <source>
        <dbReference type="Proteomes" id="UP000182517"/>
    </source>
</evidence>
<dbReference type="EMBL" id="CP015519">
    <property type="protein sequence ID" value="APG28175.1"/>
    <property type="molecule type" value="Genomic_DNA"/>
</dbReference>
<dbReference type="KEGG" id="pef:A7E78_10150"/>
<dbReference type="RefSeq" id="WP_072284135.1">
    <property type="nucleotide sequence ID" value="NZ_CP015519.1"/>
</dbReference>
<feature type="chain" id="PRO_5013267418" evidence="1">
    <location>
        <begin position="20"/>
        <end position="165"/>
    </location>
</feature>
<proteinExistence type="predicted"/>
<dbReference type="OrthoDB" id="9795691at2"/>
<protein>
    <submittedName>
        <fullName evidence="2">Uncharacterized protein</fullName>
    </submittedName>
</protein>
<dbReference type="STRING" id="1842532.A7E78_10150"/>
<dbReference type="Proteomes" id="UP000182517">
    <property type="component" value="Chromosome"/>
</dbReference>
<accession>A0A1L3GQJ5</accession>
<feature type="signal peptide" evidence="1">
    <location>
        <begin position="1"/>
        <end position="19"/>
    </location>
</feature>
<gene>
    <name evidence="2" type="ORF">A7E78_10150</name>
</gene>